<keyword evidence="12" id="KW-1185">Reference proteome</keyword>
<dbReference type="Gene3D" id="2.60.40.2030">
    <property type="match status" value="1"/>
</dbReference>
<comment type="subcellular location">
    <subcellularLocation>
        <location evidence="1">Membrane</location>
        <topology evidence="1">Multi-pass membrane protein</topology>
    </subcellularLocation>
</comment>
<comment type="caution">
    <text evidence="11">The sequence shown here is derived from an EMBL/GenBank/DDBJ whole genome shotgun (WGS) entry which is preliminary data.</text>
</comment>
<gene>
    <name evidence="11" type="primary">msbA</name>
    <name evidence="11" type="ORF">SNAT2548_LOCUS7365</name>
</gene>
<dbReference type="PROSITE" id="PS50929">
    <property type="entry name" value="ABC_TM1F"/>
    <property type="match status" value="1"/>
</dbReference>
<dbReference type="PANTHER" id="PTHR24221:SF654">
    <property type="entry name" value="ATP-BINDING CASSETTE SUB-FAMILY B MEMBER 6"/>
    <property type="match status" value="1"/>
</dbReference>
<dbReference type="InterPro" id="IPR036640">
    <property type="entry name" value="ABC1_TM_sf"/>
</dbReference>
<dbReference type="GO" id="GO:0007154">
    <property type="term" value="P:cell communication"/>
    <property type="evidence" value="ECO:0007669"/>
    <property type="project" value="InterPro"/>
</dbReference>
<evidence type="ECO:0000256" key="6">
    <source>
        <dbReference type="ARBA" id="ARBA00022989"/>
    </source>
</evidence>
<keyword evidence="6 8" id="KW-1133">Transmembrane helix</keyword>
<dbReference type="InterPro" id="IPR039421">
    <property type="entry name" value="Type_1_exporter"/>
</dbReference>
<keyword evidence="3" id="KW-0732">Signal</keyword>
<evidence type="ECO:0000313" key="12">
    <source>
        <dbReference type="Proteomes" id="UP000604046"/>
    </source>
</evidence>
<protein>
    <submittedName>
        <fullName evidence="11">MsbA protein</fullName>
    </submittedName>
</protein>
<evidence type="ECO:0000256" key="2">
    <source>
        <dbReference type="ARBA" id="ARBA00022692"/>
    </source>
</evidence>
<reference evidence="11" key="1">
    <citation type="submission" date="2021-02" db="EMBL/GenBank/DDBJ databases">
        <authorList>
            <person name="Dougan E. K."/>
            <person name="Rhodes N."/>
            <person name="Thang M."/>
            <person name="Chan C."/>
        </authorList>
    </citation>
    <scope>NUCLEOTIDE SEQUENCE</scope>
</reference>
<dbReference type="SUPFAM" id="SSF141072">
    <property type="entry name" value="CalX-like"/>
    <property type="match status" value="1"/>
</dbReference>
<dbReference type="InterPro" id="IPR027417">
    <property type="entry name" value="P-loop_NTPase"/>
</dbReference>
<evidence type="ECO:0000259" key="9">
    <source>
        <dbReference type="PROSITE" id="PS50893"/>
    </source>
</evidence>
<evidence type="ECO:0000256" key="5">
    <source>
        <dbReference type="ARBA" id="ARBA00022837"/>
    </source>
</evidence>
<evidence type="ECO:0000313" key="11">
    <source>
        <dbReference type="EMBL" id="CAE7213738.1"/>
    </source>
</evidence>
<dbReference type="GO" id="GO:0016020">
    <property type="term" value="C:membrane"/>
    <property type="evidence" value="ECO:0007669"/>
    <property type="project" value="UniProtKB-SubCell"/>
</dbReference>
<feature type="domain" description="ABC transmembrane type-1" evidence="10">
    <location>
        <begin position="205"/>
        <end position="498"/>
    </location>
</feature>
<feature type="transmembrane region" description="Helical" evidence="8">
    <location>
        <begin position="355"/>
        <end position="374"/>
    </location>
</feature>
<accession>A0A812K1J9</accession>
<evidence type="ECO:0000256" key="1">
    <source>
        <dbReference type="ARBA" id="ARBA00004141"/>
    </source>
</evidence>
<evidence type="ECO:0000256" key="4">
    <source>
        <dbReference type="ARBA" id="ARBA00022737"/>
    </source>
</evidence>
<dbReference type="OrthoDB" id="414950at2759"/>
<dbReference type="InterPro" id="IPR003644">
    <property type="entry name" value="Calx_beta"/>
</dbReference>
<evidence type="ECO:0000259" key="10">
    <source>
        <dbReference type="PROSITE" id="PS50929"/>
    </source>
</evidence>
<feature type="transmembrane region" description="Helical" evidence="8">
    <location>
        <begin position="327"/>
        <end position="349"/>
    </location>
</feature>
<evidence type="ECO:0000256" key="8">
    <source>
        <dbReference type="SAM" id="Phobius"/>
    </source>
</evidence>
<dbReference type="AlphaFoldDB" id="A0A812K1J9"/>
<organism evidence="11 12">
    <name type="scientific">Symbiodinium natans</name>
    <dbReference type="NCBI Taxonomy" id="878477"/>
    <lineage>
        <taxon>Eukaryota</taxon>
        <taxon>Sar</taxon>
        <taxon>Alveolata</taxon>
        <taxon>Dinophyceae</taxon>
        <taxon>Suessiales</taxon>
        <taxon>Symbiodiniaceae</taxon>
        <taxon>Symbiodinium</taxon>
    </lineage>
</organism>
<proteinExistence type="predicted"/>
<dbReference type="Gene3D" id="3.40.50.300">
    <property type="entry name" value="P-loop containing nucleotide triphosphate hydrolases"/>
    <property type="match status" value="1"/>
</dbReference>
<feature type="domain" description="ABC transporter" evidence="9">
    <location>
        <begin position="551"/>
        <end position="823"/>
    </location>
</feature>
<keyword evidence="7 8" id="KW-0472">Membrane</keyword>
<keyword evidence="5" id="KW-0106">Calcium</keyword>
<dbReference type="GO" id="GO:0005524">
    <property type="term" value="F:ATP binding"/>
    <property type="evidence" value="ECO:0007669"/>
    <property type="project" value="InterPro"/>
</dbReference>
<dbReference type="Proteomes" id="UP000604046">
    <property type="component" value="Unassembled WGS sequence"/>
</dbReference>
<dbReference type="SUPFAM" id="SSF90123">
    <property type="entry name" value="ABC transporter transmembrane region"/>
    <property type="match status" value="1"/>
</dbReference>
<dbReference type="PROSITE" id="PS50893">
    <property type="entry name" value="ABC_TRANSPORTER_2"/>
    <property type="match status" value="1"/>
</dbReference>
<dbReference type="InterPro" id="IPR003439">
    <property type="entry name" value="ABC_transporter-like_ATP-bd"/>
</dbReference>
<dbReference type="PANTHER" id="PTHR24221">
    <property type="entry name" value="ATP-BINDING CASSETTE SUB-FAMILY B"/>
    <property type="match status" value="1"/>
</dbReference>
<dbReference type="SUPFAM" id="SSF52540">
    <property type="entry name" value="P-loop containing nucleoside triphosphate hydrolases"/>
    <property type="match status" value="1"/>
</dbReference>
<keyword evidence="4" id="KW-0677">Repeat</keyword>
<keyword evidence="2 8" id="KW-0812">Transmembrane</keyword>
<sequence length="829" mass="93583">MSLAPHEGPARVLYKYQQMSGTAGPWPSPGRAHRQVSTPTLRQQIDTDDVVQFFASTFYTTEKENAVIRVARVGALCGNCSVQWETRENSAIDGKKYRGAAGTVEFGPGESVRSFEVELIDDDNFDSTLDFHVVLTGSRNCVIDPAGGRSVVMITDDDIFPSNAFGEEIKHESEDALYVVGWSLLFSFMRFCFNHVPEIRWKSCLCILLSMLGNAYYLSTIFLRVYLVDTVLDNITPGTSERLWFPGDRNSTSVALGLAWILPNFILLGSDYFEMAVLEMGFNIRYHLRVNLFRKYLNYTESSHHKVPLQDLKISMMEDIPELVSQGYLIIFELWAMLGKIACIAFFMLRKHPESAIPLFVYPLLIFVYLQCTYAKRLELMAKEGEGQSDTTGAIMHLHTAQRLVNYYGARGYVVSCFEHILRHQRSLTMELKCFEFWNSQLIPWITLLAIGTYMALSSRVVLSGNTSLGSFLATINVYKDLGDRFSTILRGFTSLSKAISPLCGLTLQYSFPTDVPDRTEGFRRREEFALDWLKEHASRQASLDDIPIVFQDAQVAYSPCMNVAIGGFSAQAQQGTIIQIAGPHDSGKMTMLSLICDEISPSSGAVLVSPHLHLLHVPHLPLFADSLSFFENLHMTCPHHDGTFDPEQFSPEMYVRGAFMLRKLRLDKRWIKDMYDAEAQALHKAASAGREAASPNGLWCWDGEAGDADEDEEDDEDEGIPWISRLSTSEKWRFQLARALLHNPHVLAIHRPVQELNGEVRQVVLSCLQEFVQRRGLDVEGGLDTSKRRPRTVIFTTGSHEHFDIADYVWQVTPDQGVIVEKCPPRRP</sequence>
<dbReference type="Gene3D" id="1.20.1560.10">
    <property type="entry name" value="ABC transporter type 1, transmembrane domain"/>
    <property type="match status" value="1"/>
</dbReference>
<dbReference type="InterPro" id="IPR011527">
    <property type="entry name" value="ABC1_TM_dom"/>
</dbReference>
<dbReference type="EMBL" id="CAJNDS010000513">
    <property type="protein sequence ID" value="CAE7213738.1"/>
    <property type="molecule type" value="Genomic_DNA"/>
</dbReference>
<dbReference type="Pfam" id="PF00005">
    <property type="entry name" value="ABC_tran"/>
    <property type="match status" value="1"/>
</dbReference>
<name>A0A812K1J9_9DINO</name>
<evidence type="ECO:0000256" key="7">
    <source>
        <dbReference type="ARBA" id="ARBA00023136"/>
    </source>
</evidence>
<dbReference type="InterPro" id="IPR038081">
    <property type="entry name" value="CalX-like_sf"/>
</dbReference>
<evidence type="ECO:0000256" key="3">
    <source>
        <dbReference type="ARBA" id="ARBA00022729"/>
    </source>
</evidence>
<dbReference type="GO" id="GO:0140359">
    <property type="term" value="F:ABC-type transporter activity"/>
    <property type="evidence" value="ECO:0007669"/>
    <property type="project" value="InterPro"/>
</dbReference>
<dbReference type="GO" id="GO:0016887">
    <property type="term" value="F:ATP hydrolysis activity"/>
    <property type="evidence" value="ECO:0007669"/>
    <property type="project" value="InterPro"/>
</dbReference>
<dbReference type="SMART" id="SM00237">
    <property type="entry name" value="Calx_beta"/>
    <property type="match status" value="1"/>
</dbReference>
<dbReference type="Pfam" id="PF03160">
    <property type="entry name" value="Calx-beta"/>
    <property type="match status" value="1"/>
</dbReference>